<dbReference type="EMBL" id="UOEK01000262">
    <property type="protein sequence ID" value="VAW03555.1"/>
    <property type="molecule type" value="Genomic_DNA"/>
</dbReference>
<feature type="transmembrane region" description="Helical" evidence="7">
    <location>
        <begin position="43"/>
        <end position="60"/>
    </location>
</feature>
<dbReference type="GO" id="GO:0005886">
    <property type="term" value="C:plasma membrane"/>
    <property type="evidence" value="ECO:0007669"/>
    <property type="project" value="UniProtKB-SubCell"/>
</dbReference>
<name>A0A3B0SBG5_9ZZZZ</name>
<evidence type="ECO:0008006" key="9">
    <source>
        <dbReference type="Google" id="ProtNLM"/>
    </source>
</evidence>
<feature type="transmembrane region" description="Helical" evidence="7">
    <location>
        <begin position="363"/>
        <end position="381"/>
    </location>
</feature>
<keyword evidence="4 7" id="KW-0812">Transmembrane</keyword>
<dbReference type="Pfam" id="PF09594">
    <property type="entry name" value="GT87"/>
    <property type="match status" value="1"/>
</dbReference>
<keyword evidence="6 7" id="KW-0472">Membrane</keyword>
<dbReference type="InterPro" id="IPR018584">
    <property type="entry name" value="GT87"/>
</dbReference>
<evidence type="ECO:0000256" key="2">
    <source>
        <dbReference type="ARBA" id="ARBA00022475"/>
    </source>
</evidence>
<evidence type="ECO:0000256" key="4">
    <source>
        <dbReference type="ARBA" id="ARBA00022692"/>
    </source>
</evidence>
<feature type="transmembrane region" description="Helical" evidence="7">
    <location>
        <begin position="106"/>
        <end position="124"/>
    </location>
</feature>
<gene>
    <name evidence="8" type="ORF">MNBD_ACTINO02-2588</name>
</gene>
<feature type="transmembrane region" description="Helical" evidence="7">
    <location>
        <begin position="273"/>
        <end position="293"/>
    </location>
</feature>
<organism evidence="8">
    <name type="scientific">hydrothermal vent metagenome</name>
    <dbReference type="NCBI Taxonomy" id="652676"/>
    <lineage>
        <taxon>unclassified sequences</taxon>
        <taxon>metagenomes</taxon>
        <taxon>ecological metagenomes</taxon>
    </lineage>
</organism>
<feature type="transmembrane region" description="Helical" evidence="7">
    <location>
        <begin position="211"/>
        <end position="236"/>
    </location>
</feature>
<evidence type="ECO:0000256" key="6">
    <source>
        <dbReference type="ARBA" id="ARBA00023136"/>
    </source>
</evidence>
<proteinExistence type="predicted"/>
<feature type="transmembrane region" description="Helical" evidence="7">
    <location>
        <begin position="156"/>
        <end position="174"/>
    </location>
</feature>
<evidence type="ECO:0000256" key="3">
    <source>
        <dbReference type="ARBA" id="ARBA00022679"/>
    </source>
</evidence>
<accession>A0A3B0SBG5</accession>
<keyword evidence="3" id="KW-0808">Transferase</keyword>
<feature type="transmembrane region" description="Helical" evidence="7">
    <location>
        <begin position="181"/>
        <end position="205"/>
    </location>
</feature>
<evidence type="ECO:0000256" key="1">
    <source>
        <dbReference type="ARBA" id="ARBA00004651"/>
    </source>
</evidence>
<dbReference type="AlphaFoldDB" id="A0A3B0SBG5"/>
<sequence>MVDRWLRRFGVILLVAVAAVIISKPLGLDIPAVGDLPPGGDFGAFYGAGSIANTGDYSVLYDTRTQREMQQSLTESDDGLFWYFSYPPIVATVFGVFATVPFKTAAVIYTALMLVSWLAAAWLVRPLLPKLFGRHWALVVGVSLLFWSTFKAVSGGNNTAFTVLVLVGVWRLLVAEREITAGLVGSVLLFKPTFGVPLLLVWMLARKNRLLVGALAGAAVFGAVNTMVAGVGWLGVWIRQAISFGNADAVLNGVSSSSFLGFAQNLTGGSRNALVIAAIGLAGALWVAVIWLWRNESDFGTLMAFTSVVFVLGSPHAMSHEVAVSLLAVGVIVDRSSRSQVATSLGVGVLVALSWANEWQIEIGWSPAFVLVLAIGVATVVEGRQWVGTGKRATRNTVAPV</sequence>
<keyword evidence="5 7" id="KW-1133">Transmembrane helix</keyword>
<protein>
    <recommendedName>
        <fullName evidence="9">DUF2029 domain-containing protein</fullName>
    </recommendedName>
</protein>
<keyword evidence="2" id="KW-1003">Cell membrane</keyword>
<feature type="transmembrane region" description="Helical" evidence="7">
    <location>
        <begin position="80"/>
        <end position="100"/>
    </location>
</feature>
<evidence type="ECO:0000256" key="7">
    <source>
        <dbReference type="SAM" id="Phobius"/>
    </source>
</evidence>
<feature type="transmembrane region" description="Helical" evidence="7">
    <location>
        <begin position="131"/>
        <end position="150"/>
    </location>
</feature>
<evidence type="ECO:0000256" key="5">
    <source>
        <dbReference type="ARBA" id="ARBA00022989"/>
    </source>
</evidence>
<dbReference type="GO" id="GO:0016758">
    <property type="term" value="F:hexosyltransferase activity"/>
    <property type="evidence" value="ECO:0007669"/>
    <property type="project" value="InterPro"/>
</dbReference>
<reference evidence="8" key="1">
    <citation type="submission" date="2018-06" db="EMBL/GenBank/DDBJ databases">
        <authorList>
            <person name="Zhirakovskaya E."/>
        </authorList>
    </citation>
    <scope>NUCLEOTIDE SEQUENCE</scope>
</reference>
<comment type="subcellular location">
    <subcellularLocation>
        <location evidence="1">Cell membrane</location>
        <topology evidence="1">Multi-pass membrane protein</topology>
    </subcellularLocation>
</comment>
<evidence type="ECO:0000313" key="8">
    <source>
        <dbReference type="EMBL" id="VAW03555.1"/>
    </source>
</evidence>